<dbReference type="GO" id="GO:0006754">
    <property type="term" value="P:ATP biosynthetic process"/>
    <property type="evidence" value="ECO:0007669"/>
    <property type="project" value="TreeGrafter"/>
</dbReference>
<dbReference type="InterPro" id="IPR020084">
    <property type="entry name" value="NUDIX_hydrolase_CS"/>
</dbReference>
<dbReference type="EMBL" id="LQCI01000034">
    <property type="protein sequence ID" value="KZB81457.1"/>
    <property type="molecule type" value="Genomic_DNA"/>
</dbReference>
<dbReference type="SUPFAM" id="SSF53254">
    <property type="entry name" value="Phosphoglycerate mutase-like"/>
    <property type="match status" value="1"/>
</dbReference>
<evidence type="ECO:0000256" key="2">
    <source>
        <dbReference type="ARBA" id="ARBA00022801"/>
    </source>
</evidence>
<sequence length="318" mass="34581">MSAVVRAAGAVLWRRDGDRVEVALVHRPRYDDWSLPKGKLDPGETIARAAVREIGEETGFEAVLGRYLFRTEYTVAGAPKTVDYFSAHAVSGEFAPNEEVDELRWLDAETAEKLLTRPGDVRVLREFSALPPDLTTLILVRHAKAGKRDEWNGDDDLRPLSDAGQRQAEALRSLLRHYGPTRVLSAPRLRCVQTVNGLAEDLEVEIRHEPLLSEEGYWPDPVLGVARLLAVAGDGGTPVISSQGGVIPDVVSALADRDGVELPAARGGVVPSKKGSFWVLSFRSPTEEDGPVLVAADYFASPLPTPAPAHPRVPGRPR</sequence>
<dbReference type="Pfam" id="PF00300">
    <property type="entry name" value="His_Phos_1"/>
    <property type="match status" value="1"/>
</dbReference>
<dbReference type="Gene3D" id="3.40.50.1240">
    <property type="entry name" value="Phosphoglycerate mutase-like"/>
    <property type="match status" value="1"/>
</dbReference>
<dbReference type="GO" id="GO:0004081">
    <property type="term" value="F:bis(5'-nucleosyl)-tetraphosphatase (asymmetrical) activity"/>
    <property type="evidence" value="ECO:0007669"/>
    <property type="project" value="TreeGrafter"/>
</dbReference>
<dbReference type="InterPro" id="IPR000086">
    <property type="entry name" value="NUDIX_hydrolase_dom"/>
</dbReference>
<dbReference type="Proteomes" id="UP000186883">
    <property type="component" value="Unassembled WGS sequence"/>
</dbReference>
<dbReference type="PANTHER" id="PTHR21340:SF0">
    <property type="entry name" value="BIS(5'-NUCLEOSYL)-TETRAPHOSPHATASE [ASYMMETRICAL]"/>
    <property type="match status" value="1"/>
</dbReference>
<dbReference type="InterPro" id="IPR029033">
    <property type="entry name" value="His_PPase_superfam"/>
</dbReference>
<dbReference type="OrthoDB" id="4287477at2"/>
<evidence type="ECO:0000313" key="6">
    <source>
        <dbReference type="EMBL" id="OKA04720.1"/>
    </source>
</evidence>
<dbReference type="AlphaFoldDB" id="A0A154MAZ2"/>
<accession>A0A154MAZ2</accession>
<dbReference type="SMART" id="SM00855">
    <property type="entry name" value="PGAM"/>
    <property type="match status" value="1"/>
</dbReference>
<dbReference type="PRINTS" id="PR00502">
    <property type="entry name" value="NUDIXFAMILY"/>
</dbReference>
<keyword evidence="2 3" id="KW-0378">Hydrolase</keyword>
<comment type="caution">
    <text evidence="5">The sequence shown here is derived from an EMBL/GenBank/DDBJ whole genome shotgun (WGS) entry which is preliminary data.</text>
</comment>
<dbReference type="SUPFAM" id="SSF55811">
    <property type="entry name" value="Nudix"/>
    <property type="match status" value="1"/>
</dbReference>
<evidence type="ECO:0000313" key="5">
    <source>
        <dbReference type="EMBL" id="KZB81457.1"/>
    </source>
</evidence>
<dbReference type="InterPro" id="IPR020476">
    <property type="entry name" value="Nudix_hydrolase"/>
</dbReference>
<dbReference type="Gene3D" id="3.90.79.10">
    <property type="entry name" value="Nucleoside Triphosphate Pyrophosphohydrolase"/>
    <property type="match status" value="1"/>
</dbReference>
<dbReference type="EMBL" id="LOBU02000021">
    <property type="protein sequence ID" value="OKA04720.1"/>
    <property type="molecule type" value="Genomic_DNA"/>
</dbReference>
<dbReference type="InterPro" id="IPR015797">
    <property type="entry name" value="NUDIX_hydrolase-like_dom_sf"/>
</dbReference>
<evidence type="ECO:0000256" key="1">
    <source>
        <dbReference type="ARBA" id="ARBA00005582"/>
    </source>
</evidence>
<dbReference type="PROSITE" id="PS00893">
    <property type="entry name" value="NUDIX_BOX"/>
    <property type="match status" value="1"/>
</dbReference>
<feature type="domain" description="Nudix hydrolase" evidence="4">
    <location>
        <begin position="3"/>
        <end position="129"/>
    </location>
</feature>
<evidence type="ECO:0000313" key="7">
    <source>
        <dbReference type="Proteomes" id="UP000076321"/>
    </source>
</evidence>
<evidence type="ECO:0000313" key="8">
    <source>
        <dbReference type="Proteomes" id="UP000186883"/>
    </source>
</evidence>
<dbReference type="RefSeq" id="WP_061986722.1">
    <property type="nucleotide sequence ID" value="NZ_FOPQ01000003.1"/>
</dbReference>
<dbReference type="GO" id="GO:0006167">
    <property type="term" value="P:AMP biosynthetic process"/>
    <property type="evidence" value="ECO:0007669"/>
    <property type="project" value="TreeGrafter"/>
</dbReference>
<organism evidence="5 7">
    <name type="scientific">Amycolatopsis regifaucium</name>
    <dbReference type="NCBI Taxonomy" id="546365"/>
    <lineage>
        <taxon>Bacteria</taxon>
        <taxon>Bacillati</taxon>
        <taxon>Actinomycetota</taxon>
        <taxon>Actinomycetes</taxon>
        <taxon>Pseudonocardiales</taxon>
        <taxon>Pseudonocardiaceae</taxon>
        <taxon>Amycolatopsis</taxon>
    </lineage>
</organism>
<dbReference type="PROSITE" id="PS51462">
    <property type="entry name" value="NUDIX"/>
    <property type="match status" value="1"/>
</dbReference>
<reference evidence="5 7" key="1">
    <citation type="submission" date="2015-12" db="EMBL/GenBank/DDBJ databases">
        <title>Amycolatopsis regifaucium genome sequencing and assembly.</title>
        <authorList>
            <person name="Mayilraj S."/>
        </authorList>
    </citation>
    <scope>NUCLEOTIDE SEQUENCE [LARGE SCALE GENOMIC DNA]</scope>
    <source>
        <strain evidence="5 7">GY080</strain>
    </source>
</reference>
<dbReference type="InterPro" id="IPR013078">
    <property type="entry name" value="His_Pase_superF_clade-1"/>
</dbReference>
<reference evidence="6 8" key="2">
    <citation type="submission" date="2016-11" db="EMBL/GenBank/DDBJ databases">
        <title>Genome sequencing of Amycolatopsis regifaucium.</title>
        <authorList>
            <person name="Mayilraj S."/>
            <person name="Kaur N."/>
        </authorList>
    </citation>
    <scope>NUCLEOTIDE SEQUENCE [LARGE SCALE GENOMIC DNA]</scope>
    <source>
        <strain evidence="6 8">GY080</strain>
    </source>
</reference>
<gene>
    <name evidence="6" type="ORF">ATP06_0230460</name>
    <name evidence="5" type="ORF">AVL48_05445</name>
</gene>
<dbReference type="CDD" id="cd03673">
    <property type="entry name" value="NUDIX_Ap6A_hydrolase"/>
    <property type="match status" value="1"/>
</dbReference>
<evidence type="ECO:0000256" key="3">
    <source>
        <dbReference type="RuleBase" id="RU003476"/>
    </source>
</evidence>
<comment type="similarity">
    <text evidence="1 3">Belongs to the Nudix hydrolase family.</text>
</comment>
<keyword evidence="8" id="KW-1185">Reference proteome</keyword>
<dbReference type="PANTHER" id="PTHR21340">
    <property type="entry name" value="DIADENOSINE 5,5-P1,P4-TETRAPHOSPHATE PYROPHOSPHOHYDROLASE MUTT"/>
    <property type="match status" value="1"/>
</dbReference>
<protein>
    <submittedName>
        <fullName evidence="5">NUDIX hydrolase</fullName>
    </submittedName>
</protein>
<dbReference type="CDD" id="cd07067">
    <property type="entry name" value="HP_PGM_like"/>
    <property type="match status" value="1"/>
</dbReference>
<dbReference type="Proteomes" id="UP000076321">
    <property type="component" value="Unassembled WGS sequence"/>
</dbReference>
<evidence type="ECO:0000259" key="4">
    <source>
        <dbReference type="PROSITE" id="PS51462"/>
    </source>
</evidence>
<name>A0A154MAZ2_9PSEU</name>
<dbReference type="InterPro" id="IPR051325">
    <property type="entry name" value="Nudix_hydrolase_domain"/>
</dbReference>
<proteinExistence type="inferred from homology"/>
<dbReference type="Pfam" id="PF00293">
    <property type="entry name" value="NUDIX"/>
    <property type="match status" value="1"/>
</dbReference>